<dbReference type="Proteomes" id="UP001191082">
    <property type="component" value="Unassembled WGS sequence"/>
</dbReference>
<accession>A0ABY2X964</accession>
<evidence type="ECO:0000313" key="2">
    <source>
        <dbReference type="EMBL" id="TMV12891.1"/>
    </source>
</evidence>
<keyword evidence="3" id="KW-1185">Reference proteome</keyword>
<reference evidence="2 3" key="1">
    <citation type="submission" date="2019-05" db="EMBL/GenBank/DDBJ databases">
        <title>Marivita sp. nov. isolated from sea sediment.</title>
        <authorList>
            <person name="Kim W."/>
        </authorList>
    </citation>
    <scope>NUCLEOTIDE SEQUENCE [LARGE SCALE GENOMIC DNA]</scope>
    <source>
        <strain evidence="2 3">CAU 1492</strain>
    </source>
</reference>
<gene>
    <name evidence="2" type="ORF">FGK64_08815</name>
</gene>
<evidence type="ECO:0000256" key="1">
    <source>
        <dbReference type="SAM" id="MobiDB-lite"/>
    </source>
</evidence>
<dbReference type="RefSeq" id="WP_138863447.1">
    <property type="nucleotide sequence ID" value="NZ_VCPC01000002.1"/>
</dbReference>
<name>A0ABY2X964_9RHOB</name>
<comment type="caution">
    <text evidence="2">The sequence shown here is derived from an EMBL/GenBank/DDBJ whole genome shotgun (WGS) entry which is preliminary data.</text>
</comment>
<proteinExistence type="predicted"/>
<protein>
    <recommendedName>
        <fullName evidence="4">SnoaL-like domain-containing protein</fullName>
    </recommendedName>
</protein>
<evidence type="ECO:0000313" key="3">
    <source>
        <dbReference type="Proteomes" id="UP001191082"/>
    </source>
</evidence>
<evidence type="ECO:0008006" key="4">
    <source>
        <dbReference type="Google" id="ProtNLM"/>
    </source>
</evidence>
<feature type="region of interest" description="Disordered" evidence="1">
    <location>
        <begin position="138"/>
        <end position="162"/>
    </location>
</feature>
<dbReference type="EMBL" id="VCPC01000002">
    <property type="protein sequence ID" value="TMV12891.1"/>
    <property type="molecule type" value="Genomic_DNA"/>
</dbReference>
<dbReference type="Gene3D" id="3.10.450.50">
    <property type="match status" value="1"/>
</dbReference>
<organism evidence="2 3">
    <name type="scientific">Arenibacterium halophilum</name>
    <dbReference type="NCBI Taxonomy" id="2583821"/>
    <lineage>
        <taxon>Bacteria</taxon>
        <taxon>Pseudomonadati</taxon>
        <taxon>Pseudomonadota</taxon>
        <taxon>Alphaproteobacteria</taxon>
        <taxon>Rhodobacterales</taxon>
        <taxon>Paracoccaceae</taxon>
        <taxon>Arenibacterium</taxon>
    </lineage>
</organism>
<dbReference type="SUPFAM" id="SSF54427">
    <property type="entry name" value="NTF2-like"/>
    <property type="match status" value="1"/>
</dbReference>
<dbReference type="InterPro" id="IPR032710">
    <property type="entry name" value="NTF2-like_dom_sf"/>
</dbReference>
<sequence length="162" mass="18230">MLNLQDFMDRVIEAIHASDVNAYLSMIALPYQVITASGTRTFVRETDMADHFHLFCTGLRDLGFSDLRHHVFDTVMLGETLATGTYETQLYRHDEGFVAPYRSAITLRRDAGVWRAVSTAHTIGHADWMERLQAMDRTRVSRSEGPPTRLSDASPRVGRGSA</sequence>